<evidence type="ECO:0000256" key="5">
    <source>
        <dbReference type="SAM" id="MobiDB-lite"/>
    </source>
</evidence>
<keyword evidence="4" id="KW-0413">Isomerase</keyword>
<dbReference type="OrthoDB" id="9773999at2"/>
<comment type="caution">
    <text evidence="7">The sequence shown here is derived from an EMBL/GenBank/DDBJ whole genome shotgun (WGS) entry which is preliminary data.</text>
</comment>
<dbReference type="Pfam" id="PF00849">
    <property type="entry name" value="PseudoU_synth_2"/>
    <property type="match status" value="1"/>
</dbReference>
<proteinExistence type="inferred from homology"/>
<keyword evidence="8" id="KW-1185">Reference proteome</keyword>
<evidence type="ECO:0000256" key="3">
    <source>
        <dbReference type="PIRSR" id="PIRSR606225-1"/>
    </source>
</evidence>
<dbReference type="PANTHER" id="PTHR21600">
    <property type="entry name" value="MITOCHONDRIAL RNA PSEUDOURIDINE SYNTHASE"/>
    <property type="match status" value="1"/>
</dbReference>
<feature type="domain" description="Pseudouridine synthase RsuA/RluA-like" evidence="6">
    <location>
        <begin position="96"/>
        <end position="246"/>
    </location>
</feature>
<evidence type="ECO:0000313" key="8">
    <source>
        <dbReference type="Proteomes" id="UP000051697"/>
    </source>
</evidence>
<protein>
    <recommendedName>
        <fullName evidence="4">Pseudouridine synthase</fullName>
        <ecNumber evidence="4">5.4.99.-</ecNumber>
    </recommendedName>
</protein>
<dbReference type="GO" id="GO:0140098">
    <property type="term" value="F:catalytic activity, acting on RNA"/>
    <property type="evidence" value="ECO:0007669"/>
    <property type="project" value="UniProtKB-ARBA"/>
</dbReference>
<name>A0A0R1RMP8_9LACO</name>
<feature type="region of interest" description="Disordered" evidence="5">
    <location>
        <begin position="189"/>
        <end position="211"/>
    </location>
</feature>
<comment type="similarity">
    <text evidence="2 4">Belongs to the pseudouridine synthase RluA family.</text>
</comment>
<feature type="compositionally biased region" description="Basic and acidic residues" evidence="5">
    <location>
        <begin position="191"/>
        <end position="200"/>
    </location>
</feature>
<dbReference type="GO" id="GO:0009982">
    <property type="term" value="F:pseudouridine synthase activity"/>
    <property type="evidence" value="ECO:0007669"/>
    <property type="project" value="InterPro"/>
</dbReference>
<dbReference type="CDD" id="cd02869">
    <property type="entry name" value="PseudoU_synth_RluA_like"/>
    <property type="match status" value="1"/>
</dbReference>
<dbReference type="Gene3D" id="3.30.2350.10">
    <property type="entry name" value="Pseudouridine synthase"/>
    <property type="match status" value="1"/>
</dbReference>
<dbReference type="InterPro" id="IPR006224">
    <property type="entry name" value="PsdUridine_synth_RluA-like_CS"/>
</dbReference>
<dbReference type="GO" id="GO:0000455">
    <property type="term" value="P:enzyme-directed rRNA pseudouridine synthesis"/>
    <property type="evidence" value="ECO:0007669"/>
    <property type="project" value="TreeGrafter"/>
</dbReference>
<dbReference type="InterPro" id="IPR050188">
    <property type="entry name" value="RluA_PseudoU_synthase"/>
</dbReference>
<dbReference type="NCBIfam" id="TIGR00005">
    <property type="entry name" value="rluA_subfam"/>
    <property type="match status" value="1"/>
</dbReference>
<organism evidence="7 8">
    <name type="scientific">Paucilactobacillus oligofermentans DSM 15707 = LMG 22743</name>
    <dbReference type="NCBI Taxonomy" id="1423778"/>
    <lineage>
        <taxon>Bacteria</taxon>
        <taxon>Bacillati</taxon>
        <taxon>Bacillota</taxon>
        <taxon>Bacilli</taxon>
        <taxon>Lactobacillales</taxon>
        <taxon>Lactobacillaceae</taxon>
        <taxon>Paucilactobacillus</taxon>
    </lineage>
</organism>
<dbReference type="InterPro" id="IPR020103">
    <property type="entry name" value="PsdUridine_synth_cat_dom_sf"/>
</dbReference>
<dbReference type="PANTHER" id="PTHR21600:SF87">
    <property type="entry name" value="RNA PSEUDOURIDYLATE SYNTHASE DOMAIN-CONTAINING PROTEIN 1"/>
    <property type="match status" value="1"/>
</dbReference>
<sequence length="304" mass="34275">MLNKQYTIEEPVVGLNNPISLRELLEKSWLLPKKYIHFLRIRENVKVNGTYQTMNSLVNNGDLVVMKFEGDEFRTAASNYVVDDSAALDVIFENQYLMVVNKPAGIKSHPNQANEAGTLMNFAAAYLAVTSQQPFMVHRIDQQTSGAVIIAKTPVVVPILDRLISSHQIKRSYVAIVDGQLAQSNGVIDADIGKDSDDPRKRKINGEQSQSARTHYQVVQSNWQHSLVKLELETGRTHQIRVHLASLGHPIVGDPLYNSTDVEDRMMLHGNELQLVLPFEGTIKKINVKYPDYFNQNIVHYSLN</sequence>
<comment type="catalytic activity">
    <reaction evidence="1 4">
        <text>a uridine in RNA = a pseudouridine in RNA</text>
        <dbReference type="Rhea" id="RHEA:48348"/>
        <dbReference type="Rhea" id="RHEA-COMP:12068"/>
        <dbReference type="Rhea" id="RHEA-COMP:12069"/>
        <dbReference type="ChEBI" id="CHEBI:65314"/>
        <dbReference type="ChEBI" id="CHEBI:65315"/>
    </reaction>
</comment>
<dbReference type="EC" id="5.4.99.-" evidence="4"/>
<dbReference type="KEGG" id="lol:LACOL_0336"/>
<dbReference type="PATRIC" id="fig|1423778.4.peg.994"/>
<dbReference type="PROSITE" id="PS01129">
    <property type="entry name" value="PSI_RLU"/>
    <property type="match status" value="1"/>
</dbReference>
<gene>
    <name evidence="7" type="ORF">FC70_GL000961</name>
</gene>
<accession>A0A0R1RMP8</accession>
<reference evidence="7 8" key="1">
    <citation type="journal article" date="2015" name="Genome Announc.">
        <title>Expanding the biotechnology potential of lactobacilli through comparative genomics of 213 strains and associated genera.</title>
        <authorList>
            <person name="Sun Z."/>
            <person name="Harris H.M."/>
            <person name="McCann A."/>
            <person name="Guo C."/>
            <person name="Argimon S."/>
            <person name="Zhang W."/>
            <person name="Yang X."/>
            <person name="Jeffery I.B."/>
            <person name="Cooney J.C."/>
            <person name="Kagawa T.F."/>
            <person name="Liu W."/>
            <person name="Song Y."/>
            <person name="Salvetti E."/>
            <person name="Wrobel A."/>
            <person name="Rasinkangas P."/>
            <person name="Parkhill J."/>
            <person name="Rea M.C."/>
            <person name="O'Sullivan O."/>
            <person name="Ritari J."/>
            <person name="Douillard F.P."/>
            <person name="Paul Ross R."/>
            <person name="Yang R."/>
            <person name="Briner A.E."/>
            <person name="Felis G.E."/>
            <person name="de Vos W.M."/>
            <person name="Barrangou R."/>
            <person name="Klaenhammer T.R."/>
            <person name="Caufield P.W."/>
            <person name="Cui Y."/>
            <person name="Zhang H."/>
            <person name="O'Toole P.W."/>
        </authorList>
    </citation>
    <scope>NUCLEOTIDE SEQUENCE [LARGE SCALE GENOMIC DNA]</scope>
    <source>
        <strain evidence="7 8">DSM 15707</strain>
    </source>
</reference>
<evidence type="ECO:0000256" key="1">
    <source>
        <dbReference type="ARBA" id="ARBA00000073"/>
    </source>
</evidence>
<dbReference type="GO" id="GO:0003723">
    <property type="term" value="F:RNA binding"/>
    <property type="evidence" value="ECO:0007669"/>
    <property type="project" value="InterPro"/>
</dbReference>
<evidence type="ECO:0000256" key="2">
    <source>
        <dbReference type="ARBA" id="ARBA00010876"/>
    </source>
</evidence>
<dbReference type="RefSeq" id="WP_057889914.1">
    <property type="nucleotide sequence ID" value="NZ_AZFE01000031.1"/>
</dbReference>
<feature type="active site" evidence="3">
    <location>
        <position position="141"/>
    </location>
</feature>
<comment type="function">
    <text evidence="4">Responsible for synthesis of pseudouridine from uracil.</text>
</comment>
<evidence type="ECO:0000259" key="6">
    <source>
        <dbReference type="Pfam" id="PF00849"/>
    </source>
</evidence>
<dbReference type="Proteomes" id="UP000051697">
    <property type="component" value="Unassembled WGS sequence"/>
</dbReference>
<dbReference type="SUPFAM" id="SSF55120">
    <property type="entry name" value="Pseudouridine synthase"/>
    <property type="match status" value="1"/>
</dbReference>
<dbReference type="InterPro" id="IPR006225">
    <property type="entry name" value="PsdUridine_synth_RluC/D"/>
</dbReference>
<dbReference type="AlphaFoldDB" id="A0A0R1RMP8"/>
<dbReference type="InterPro" id="IPR006145">
    <property type="entry name" value="PsdUridine_synth_RsuA/RluA"/>
</dbReference>
<evidence type="ECO:0000256" key="4">
    <source>
        <dbReference type="RuleBase" id="RU362028"/>
    </source>
</evidence>
<dbReference type="EMBL" id="AZFE01000031">
    <property type="protein sequence ID" value="KRL55365.1"/>
    <property type="molecule type" value="Genomic_DNA"/>
</dbReference>
<dbReference type="STRING" id="1423778.FC70_GL000961"/>
<evidence type="ECO:0000313" key="7">
    <source>
        <dbReference type="EMBL" id="KRL55365.1"/>
    </source>
</evidence>